<comment type="caution">
    <text evidence="2">The sequence shown here is derived from an EMBL/GenBank/DDBJ whole genome shotgun (WGS) entry which is preliminary data.</text>
</comment>
<organism evidence="2 3">
    <name type="scientific">Edhazardia aedis (strain USNM 41457)</name>
    <name type="common">Microsporidian parasite</name>
    <dbReference type="NCBI Taxonomy" id="1003232"/>
    <lineage>
        <taxon>Eukaryota</taxon>
        <taxon>Fungi</taxon>
        <taxon>Fungi incertae sedis</taxon>
        <taxon>Microsporidia</taxon>
        <taxon>Edhazardia</taxon>
    </lineage>
</organism>
<proteinExistence type="predicted"/>
<reference evidence="3" key="2">
    <citation type="submission" date="2015-07" db="EMBL/GenBank/DDBJ databases">
        <title>Contrasting host-pathogen interactions and genome evolution in two generalist and specialist microsporidian pathogens of mosquitoes.</title>
        <authorList>
            <consortium name="The Broad Institute Genomics Platform"/>
            <consortium name="The Broad Institute Genome Sequencing Center for Infectious Disease"/>
            <person name="Cuomo C.A."/>
            <person name="Sanscrainte N.D."/>
            <person name="Goldberg J.M."/>
            <person name="Heiman D."/>
            <person name="Young S."/>
            <person name="Zeng Q."/>
            <person name="Becnel J.J."/>
            <person name="Birren B.W."/>
        </authorList>
    </citation>
    <scope>NUCLEOTIDE SEQUENCE [LARGE SCALE GENOMIC DNA]</scope>
    <source>
        <strain evidence="3">USNM 41457</strain>
    </source>
</reference>
<keyword evidence="1" id="KW-0732">Signal</keyword>
<evidence type="ECO:0000256" key="1">
    <source>
        <dbReference type="SAM" id="SignalP"/>
    </source>
</evidence>
<reference evidence="2 3" key="1">
    <citation type="submission" date="2011-08" db="EMBL/GenBank/DDBJ databases">
        <authorList>
            <person name="Liu Z.J."/>
            <person name="Shi F.L."/>
            <person name="Lu J.Q."/>
            <person name="Li M."/>
            <person name="Wang Z.L."/>
        </authorList>
    </citation>
    <scope>NUCLEOTIDE SEQUENCE [LARGE SCALE GENOMIC DNA]</scope>
    <source>
        <strain evidence="2 3">USNM 41457</strain>
    </source>
</reference>
<dbReference type="InParanoid" id="J9DAH1"/>
<dbReference type="AlphaFoldDB" id="J9DAH1"/>
<keyword evidence="3" id="KW-1185">Reference proteome</keyword>
<evidence type="ECO:0000313" key="2">
    <source>
        <dbReference type="EMBL" id="EJW04741.1"/>
    </source>
</evidence>
<dbReference type="EMBL" id="AFBI03000014">
    <property type="protein sequence ID" value="EJW04741.1"/>
    <property type="molecule type" value="Genomic_DNA"/>
</dbReference>
<gene>
    <name evidence="2" type="ORF">EDEG_01031</name>
</gene>
<dbReference type="OrthoDB" id="2193419at2759"/>
<sequence>MNSIIVYILMLKTVLMKSQFIWNDADSDVSTDGMEYEMQYFFEAEVGPFNKSHINEFYPTRKPRSVKNAMEETKQYTNNIKDVIAAALNNDKNILFSGSFPGPTIVYPPIGPIVDLVSAAGDKITTDIHTAITTQLAVINTAITTYSTTTSTKAGNAINTGLNNLQYDIGNLFNTVYNTLATSVNTIISTASTTSGTNIGDASAQLLADLQTAFATASTGSQAAVTAMGTATASSVDAAITSSGTALYSQIESILADTTNTDPIMPQLTFLDPTAIQTTITTGAADLSNTITSLINAAQRSMDTIIANSIAGQVTSETTALNVIATDVKAAINTQVTTLLTNLQTTITDDTNAIKTAVDTILTNNLATLTTSVTTALTTIDAQIAKAVNTTSAQTIKDVQAAITADGNIMKTQLRTIFVGP</sequence>
<dbReference type="VEuPathDB" id="MicrosporidiaDB:EDEG_01031"/>
<name>J9DAH1_EDHAE</name>
<accession>J9DAH1</accession>
<dbReference type="Proteomes" id="UP000003163">
    <property type="component" value="Unassembled WGS sequence"/>
</dbReference>
<evidence type="ECO:0000313" key="3">
    <source>
        <dbReference type="Proteomes" id="UP000003163"/>
    </source>
</evidence>
<feature type="signal peptide" evidence="1">
    <location>
        <begin position="1"/>
        <end position="18"/>
    </location>
</feature>
<dbReference type="HOGENOM" id="CLU_053881_0_0_1"/>
<protein>
    <submittedName>
        <fullName evidence="2">Uncharacterized protein</fullName>
    </submittedName>
</protein>
<feature type="chain" id="PRO_5003823032" evidence="1">
    <location>
        <begin position="19"/>
        <end position="421"/>
    </location>
</feature>